<dbReference type="HAMAP" id="MF_00104">
    <property type="entry name" value="RNase_III"/>
    <property type="match status" value="1"/>
</dbReference>
<keyword evidence="4 13" id="KW-0507">mRNA processing</keyword>
<reference evidence="17" key="1">
    <citation type="journal article" date="2014" name="Genome Announc.">
        <title>Complete Genome Sequence of Mycoplasma canadense Strain HAZ 360_1 from Bovine Mastitic Milk in Japan.</title>
        <authorList>
            <person name="Hata E."/>
        </authorList>
    </citation>
    <scope>NUCLEOTIDE SEQUENCE [LARGE SCALE GENOMIC DNA]</scope>
    <source>
        <strain evidence="17">HAZ360_1</strain>
    </source>
</reference>
<dbReference type="PROSITE" id="PS50142">
    <property type="entry name" value="RNASE_3_2"/>
    <property type="match status" value="1"/>
</dbReference>
<dbReference type="GO" id="GO:0008033">
    <property type="term" value="P:tRNA processing"/>
    <property type="evidence" value="ECO:0007669"/>
    <property type="project" value="UniProtKB-KW"/>
</dbReference>
<keyword evidence="8 13" id="KW-0255">Endonuclease</keyword>
<evidence type="ECO:0000256" key="2">
    <source>
        <dbReference type="ARBA" id="ARBA00010183"/>
    </source>
</evidence>
<comment type="function">
    <text evidence="12 13">Digests double-stranded RNA. Involved in the processing of primary rRNA transcript to yield the immediate precursors to the large and small rRNAs (23S and 16S). Processes some mRNAs, and tRNAs when they are encoded in the rRNA operon. Processes pre-crRNA and tracrRNA of type II CRISPR loci if present in the organism.</text>
</comment>
<feature type="binding site" evidence="13">
    <location>
        <position position="134"/>
    </location>
    <ligand>
        <name>Mg(2+)</name>
        <dbReference type="ChEBI" id="CHEBI:18420"/>
    </ligand>
</feature>
<dbReference type="PROSITE" id="PS50137">
    <property type="entry name" value="DS_RBD"/>
    <property type="match status" value="1"/>
</dbReference>
<dbReference type="InterPro" id="IPR000999">
    <property type="entry name" value="RNase_III_dom"/>
</dbReference>
<dbReference type="InterPro" id="IPR011907">
    <property type="entry name" value="RNase_III"/>
</dbReference>
<comment type="cofactor">
    <cofactor evidence="13">
        <name>Mg(2+)</name>
        <dbReference type="ChEBI" id="CHEBI:18420"/>
    </cofactor>
</comment>
<dbReference type="GO" id="GO:0006397">
    <property type="term" value="P:mRNA processing"/>
    <property type="evidence" value="ECO:0007669"/>
    <property type="project" value="UniProtKB-UniRule"/>
</dbReference>
<dbReference type="Pfam" id="PF00035">
    <property type="entry name" value="dsrm"/>
    <property type="match status" value="1"/>
</dbReference>
<evidence type="ECO:0000256" key="5">
    <source>
        <dbReference type="ARBA" id="ARBA00022694"/>
    </source>
</evidence>
<dbReference type="PANTHER" id="PTHR14950:SF37">
    <property type="entry name" value="ENDORIBONUCLEASE DICER"/>
    <property type="match status" value="1"/>
</dbReference>
<evidence type="ECO:0000313" key="16">
    <source>
        <dbReference type="EMBL" id="BAP39392.1"/>
    </source>
</evidence>
<protein>
    <recommendedName>
        <fullName evidence="13">Ribonuclease 3</fullName>
        <ecNumber evidence="13">3.1.26.3</ecNumber>
    </recommendedName>
    <alternativeName>
        <fullName evidence="13">Ribonuclease III</fullName>
        <shortName evidence="13">RNase III</shortName>
    </alternativeName>
</protein>
<dbReference type="SUPFAM" id="SSF69065">
    <property type="entry name" value="RNase III domain-like"/>
    <property type="match status" value="1"/>
</dbReference>
<evidence type="ECO:0000256" key="11">
    <source>
        <dbReference type="ARBA" id="ARBA00022884"/>
    </source>
</evidence>
<dbReference type="GO" id="GO:0004525">
    <property type="term" value="F:ribonuclease III activity"/>
    <property type="evidence" value="ECO:0007669"/>
    <property type="project" value="UniProtKB-UniRule"/>
</dbReference>
<keyword evidence="9 13" id="KW-0378">Hydrolase</keyword>
<dbReference type="Pfam" id="PF14622">
    <property type="entry name" value="Ribonucleas_3_3"/>
    <property type="match status" value="1"/>
</dbReference>
<dbReference type="SMART" id="SM00358">
    <property type="entry name" value="DSRM"/>
    <property type="match status" value="1"/>
</dbReference>
<evidence type="ECO:0000259" key="15">
    <source>
        <dbReference type="PROSITE" id="PS50142"/>
    </source>
</evidence>
<dbReference type="EC" id="3.1.26.3" evidence="13"/>
<dbReference type="Gene3D" id="3.30.160.20">
    <property type="match status" value="1"/>
</dbReference>
<dbReference type="EMBL" id="AP014631">
    <property type="protein sequence ID" value="BAP39392.1"/>
    <property type="molecule type" value="Genomic_DNA"/>
</dbReference>
<keyword evidence="13" id="KW-0963">Cytoplasm</keyword>
<keyword evidence="10 13" id="KW-0460">Magnesium</keyword>
<dbReference type="InterPro" id="IPR014720">
    <property type="entry name" value="dsRBD_dom"/>
</dbReference>
<dbReference type="Proteomes" id="UP000031641">
    <property type="component" value="Chromosome"/>
</dbReference>
<evidence type="ECO:0000313" key="17">
    <source>
        <dbReference type="Proteomes" id="UP000031641"/>
    </source>
</evidence>
<accession>A0A077L5W7</accession>
<dbReference type="RefSeq" id="WP_045433282.1">
    <property type="nucleotide sequence ID" value="NZ_AP014631.1"/>
</dbReference>
<evidence type="ECO:0000256" key="4">
    <source>
        <dbReference type="ARBA" id="ARBA00022664"/>
    </source>
</evidence>
<dbReference type="InterPro" id="IPR036389">
    <property type="entry name" value="RNase_III_sf"/>
</dbReference>
<evidence type="ECO:0000256" key="10">
    <source>
        <dbReference type="ARBA" id="ARBA00022842"/>
    </source>
</evidence>
<feature type="active site" evidence="13">
    <location>
        <position position="64"/>
    </location>
</feature>
<organism evidence="16 17">
    <name type="scientific">Metamycoplasma canadense</name>
    <dbReference type="NCBI Taxonomy" id="29554"/>
    <lineage>
        <taxon>Bacteria</taxon>
        <taxon>Bacillati</taxon>
        <taxon>Mycoplasmatota</taxon>
        <taxon>Mycoplasmoidales</taxon>
        <taxon>Metamycoplasmataceae</taxon>
        <taxon>Metamycoplasma</taxon>
    </lineage>
</organism>
<dbReference type="CDD" id="cd00593">
    <property type="entry name" value="RIBOc"/>
    <property type="match status" value="1"/>
</dbReference>
<proteinExistence type="inferred from homology"/>
<evidence type="ECO:0000259" key="14">
    <source>
        <dbReference type="PROSITE" id="PS50137"/>
    </source>
</evidence>
<evidence type="ECO:0000256" key="9">
    <source>
        <dbReference type="ARBA" id="ARBA00022801"/>
    </source>
</evidence>
<dbReference type="KEGG" id="mcan:MCAN360_0124"/>
<dbReference type="SMART" id="SM00535">
    <property type="entry name" value="RIBOc"/>
    <property type="match status" value="1"/>
</dbReference>
<evidence type="ECO:0000256" key="3">
    <source>
        <dbReference type="ARBA" id="ARBA00022552"/>
    </source>
</evidence>
<evidence type="ECO:0000256" key="6">
    <source>
        <dbReference type="ARBA" id="ARBA00022722"/>
    </source>
</evidence>
<keyword evidence="5 13" id="KW-0819">tRNA processing</keyword>
<dbReference type="AlphaFoldDB" id="A0A077L5W7"/>
<keyword evidence="13" id="KW-0699">rRNA-binding</keyword>
<gene>
    <name evidence="13 16" type="primary">rnc</name>
    <name evidence="16" type="ORF">MCAN360_0124</name>
</gene>
<evidence type="ECO:0000256" key="7">
    <source>
        <dbReference type="ARBA" id="ARBA00022723"/>
    </source>
</evidence>
<dbReference type="GO" id="GO:0019843">
    <property type="term" value="F:rRNA binding"/>
    <property type="evidence" value="ECO:0007669"/>
    <property type="project" value="UniProtKB-KW"/>
</dbReference>
<keyword evidence="6 13" id="KW-0540">Nuclease</keyword>
<keyword evidence="17" id="KW-1185">Reference proteome</keyword>
<dbReference type="CDD" id="cd10845">
    <property type="entry name" value="DSRM_RNAse_III_family"/>
    <property type="match status" value="1"/>
</dbReference>
<dbReference type="Gene3D" id="1.10.1520.10">
    <property type="entry name" value="Ribonuclease III domain"/>
    <property type="match status" value="1"/>
</dbReference>
<evidence type="ECO:0000256" key="12">
    <source>
        <dbReference type="ARBA" id="ARBA00049596"/>
    </source>
</evidence>
<comment type="catalytic activity">
    <reaction evidence="1 13">
        <text>Endonucleolytic cleavage to 5'-phosphomonoester.</text>
        <dbReference type="EC" id="3.1.26.3"/>
    </reaction>
</comment>
<keyword evidence="7 13" id="KW-0479">Metal-binding</keyword>
<dbReference type="GO" id="GO:0005737">
    <property type="term" value="C:cytoplasm"/>
    <property type="evidence" value="ECO:0007669"/>
    <property type="project" value="UniProtKB-SubCell"/>
</dbReference>
<keyword evidence="11 13" id="KW-0694">RNA-binding</keyword>
<comment type="subcellular location">
    <subcellularLocation>
        <location evidence="13">Cytoplasm</location>
    </subcellularLocation>
</comment>
<dbReference type="GO" id="GO:0046872">
    <property type="term" value="F:metal ion binding"/>
    <property type="evidence" value="ECO:0007669"/>
    <property type="project" value="UniProtKB-KW"/>
</dbReference>
<dbReference type="GO" id="GO:0006364">
    <property type="term" value="P:rRNA processing"/>
    <property type="evidence" value="ECO:0007669"/>
    <property type="project" value="UniProtKB-UniRule"/>
</dbReference>
<dbReference type="HOGENOM" id="CLU_000907_1_3_14"/>
<feature type="binding site" evidence="13">
    <location>
        <position position="60"/>
    </location>
    <ligand>
        <name>Mg(2+)</name>
        <dbReference type="ChEBI" id="CHEBI:18420"/>
    </ligand>
</feature>
<keyword evidence="3 13" id="KW-0698">rRNA processing</keyword>
<evidence type="ECO:0000256" key="1">
    <source>
        <dbReference type="ARBA" id="ARBA00000109"/>
    </source>
</evidence>
<evidence type="ECO:0000256" key="8">
    <source>
        <dbReference type="ARBA" id="ARBA00022759"/>
    </source>
</evidence>
<comment type="similarity">
    <text evidence="2">Belongs to the ribonuclease III family.</text>
</comment>
<name>A0A077L5W7_9BACT</name>
<dbReference type="SUPFAM" id="SSF54768">
    <property type="entry name" value="dsRNA-binding domain-like"/>
    <property type="match status" value="1"/>
</dbReference>
<dbReference type="STRING" id="29554.MCAN360_0124"/>
<feature type="domain" description="RNase III" evidence="15">
    <location>
        <begin position="15"/>
        <end position="145"/>
    </location>
</feature>
<feature type="binding site" evidence="13">
    <location>
        <position position="131"/>
    </location>
    <ligand>
        <name>Mg(2+)</name>
        <dbReference type="ChEBI" id="CHEBI:18420"/>
    </ligand>
</feature>
<dbReference type="OrthoDB" id="9805026at2"/>
<evidence type="ECO:0000256" key="13">
    <source>
        <dbReference type="HAMAP-Rule" id="MF_00104"/>
    </source>
</evidence>
<dbReference type="PANTHER" id="PTHR14950">
    <property type="entry name" value="DICER-RELATED"/>
    <property type="match status" value="1"/>
</dbReference>
<feature type="active site" evidence="13">
    <location>
        <position position="134"/>
    </location>
</feature>
<sequence length="237" mass="27295">MKLNKKELLFFDSLKNVLFKFKDIKIDNLNNEQKYILITAFTHKSYSNEHKNIQDNDFLEFVGDGVLQYILTKWILEQNINISPGEATKLRSKIVGRENLSRVAEKWKLFEGLRYSKSAFLNGINNKTISNLYEAFIGAIYQIYGIVIAEKISKQTLGFTFNNEIDKNHNHPKNALQEFFQKSSNSNVEYETVQFNNGTFGSTVLFENQIYGEGMGRTKKEAEKHAAINALMKLNKG</sequence>
<feature type="domain" description="DRBM" evidence="14">
    <location>
        <begin position="171"/>
        <end position="236"/>
    </location>
</feature>
<comment type="subunit">
    <text evidence="13">Homodimer.</text>
</comment>